<evidence type="ECO:0000313" key="3">
    <source>
        <dbReference type="Proteomes" id="UP000192772"/>
    </source>
</evidence>
<evidence type="ECO:0008006" key="4">
    <source>
        <dbReference type="Google" id="ProtNLM"/>
    </source>
</evidence>
<accession>A0A1A0QRL8</accession>
<dbReference type="Proteomes" id="UP000192772">
    <property type="component" value="Unassembled WGS sequence"/>
</dbReference>
<gene>
    <name evidence="2" type="ORF">BST23_21080</name>
</gene>
<keyword evidence="1" id="KW-0732">Signal</keyword>
<organism evidence="2 3">
    <name type="scientific">Mycolicibacterium elephantis</name>
    <dbReference type="NCBI Taxonomy" id="81858"/>
    <lineage>
        <taxon>Bacteria</taxon>
        <taxon>Bacillati</taxon>
        <taxon>Actinomycetota</taxon>
        <taxon>Actinomycetes</taxon>
        <taxon>Mycobacteriales</taxon>
        <taxon>Mycobacteriaceae</taxon>
        <taxon>Mycolicibacterium</taxon>
    </lineage>
</organism>
<name>A0A0M2ZHB9_9MYCO</name>
<feature type="signal peptide" evidence="1">
    <location>
        <begin position="1"/>
        <end position="17"/>
    </location>
</feature>
<dbReference type="STRING" id="81858.BST23_21080"/>
<sequence length="297" mass="30899">MRALIATLAAVVLVAAACSGDDRLQSPYGAQTATIGESLAVLGWNMSVSNLRVEGDHVLVDVDAAPAQPDAPHAEPEDIRFGLYGALAHPIEANAVGGCRDVTNLALQPLSATPDRMSGTVCLGPHRDLVQVRGVYVYSPQDRIAGTTTAHPAAFPVGLPPTKDNETGLSIKTTSIDAFRADGAMLDPTALGDPTAFQGNGYMLLGLEISGLAEQYREASLRRGGPTMVLVSPSLPPPGLSHACDVYGASVLVLPDASRDAVQVRVSLCPQGEINQALLYSTVSVIGTHAGLWTVDD</sequence>
<dbReference type="RefSeq" id="WP_046751707.1">
    <property type="nucleotide sequence ID" value="NZ_JACKTZ010000005.1"/>
</dbReference>
<feature type="chain" id="PRO_5030011121" description="Lipoprotein" evidence="1">
    <location>
        <begin position="18"/>
        <end position="297"/>
    </location>
</feature>
<dbReference type="EMBL" id="MVHP01000030">
    <property type="protein sequence ID" value="ORA61868.1"/>
    <property type="molecule type" value="Genomic_DNA"/>
</dbReference>
<dbReference type="PROSITE" id="PS51257">
    <property type="entry name" value="PROKAR_LIPOPROTEIN"/>
    <property type="match status" value="1"/>
</dbReference>
<evidence type="ECO:0000256" key="1">
    <source>
        <dbReference type="SAM" id="SignalP"/>
    </source>
</evidence>
<proteinExistence type="predicted"/>
<dbReference type="AlphaFoldDB" id="A0A0M2ZHB9"/>
<reference evidence="2 3" key="1">
    <citation type="submission" date="2017-02" db="EMBL/GenBank/DDBJ databases">
        <title>The new phylogeny of genus Mycobacterium.</title>
        <authorList>
            <person name="Tortoli E."/>
            <person name="Trovato A."/>
            <person name="Cirillo D.M."/>
        </authorList>
    </citation>
    <scope>NUCLEOTIDE SEQUENCE [LARGE SCALE GENOMIC DNA]</scope>
    <source>
        <strain evidence="2 3">FI-09383</strain>
    </source>
</reference>
<evidence type="ECO:0000313" key="2">
    <source>
        <dbReference type="EMBL" id="ORA61868.1"/>
    </source>
</evidence>
<comment type="caution">
    <text evidence="2">The sequence shown here is derived from an EMBL/GenBank/DDBJ whole genome shotgun (WGS) entry which is preliminary data.</text>
</comment>
<accession>A0A0M2ZHB9</accession>
<protein>
    <recommendedName>
        <fullName evidence="4">Lipoprotein</fullName>
    </recommendedName>
</protein>
<dbReference type="OrthoDB" id="4688138at2"/>